<evidence type="ECO:0000256" key="15">
    <source>
        <dbReference type="ARBA" id="ARBA00022833"/>
    </source>
</evidence>
<keyword evidence="11" id="KW-0963">Cytoplasm</keyword>
<dbReference type="Pfam" id="PF24621">
    <property type="entry name" value="DHQS_C"/>
    <property type="match status" value="1"/>
</dbReference>
<dbReference type="RefSeq" id="WP_245705973.1">
    <property type="nucleotide sequence ID" value="NZ_FNFO01000002.1"/>
</dbReference>
<evidence type="ECO:0000256" key="16">
    <source>
        <dbReference type="ARBA" id="ARBA00023027"/>
    </source>
</evidence>
<dbReference type="Pfam" id="PF01761">
    <property type="entry name" value="DHQ_synthase"/>
    <property type="match status" value="1"/>
</dbReference>
<keyword evidence="18" id="KW-0456">Lyase</keyword>
<reference evidence="23 24" key="1">
    <citation type="submission" date="2016-10" db="EMBL/GenBank/DDBJ databases">
        <authorList>
            <person name="de Groot N.N."/>
        </authorList>
    </citation>
    <scope>NUCLEOTIDE SEQUENCE [LARGE SCALE GENOMIC DNA]</scope>
    <source>
        <strain evidence="23 24">DSM 25186</strain>
    </source>
</reference>
<dbReference type="GO" id="GO:0005737">
    <property type="term" value="C:cytoplasm"/>
    <property type="evidence" value="ECO:0007669"/>
    <property type="project" value="UniProtKB-SubCell"/>
</dbReference>
<evidence type="ECO:0000313" key="24">
    <source>
        <dbReference type="Proteomes" id="UP000198510"/>
    </source>
</evidence>
<dbReference type="FunFam" id="3.40.50.1970:FF:000007">
    <property type="entry name" value="Pentafunctional AROM polypeptide"/>
    <property type="match status" value="1"/>
</dbReference>
<keyword evidence="15" id="KW-0862">Zinc</keyword>
<dbReference type="InterPro" id="IPR050071">
    <property type="entry name" value="Dehydroquinate_synthase"/>
</dbReference>
<dbReference type="GO" id="GO:0046872">
    <property type="term" value="F:metal ion binding"/>
    <property type="evidence" value="ECO:0007669"/>
    <property type="project" value="UniProtKB-KW"/>
</dbReference>
<dbReference type="NCBIfam" id="TIGR01357">
    <property type="entry name" value="aroB"/>
    <property type="match status" value="1"/>
</dbReference>
<keyword evidence="12" id="KW-0028">Amino-acid biosynthesis</keyword>
<comment type="catalytic activity">
    <reaction evidence="1">
        <text>7-phospho-2-dehydro-3-deoxy-D-arabino-heptonate = 3-dehydroquinate + phosphate</text>
        <dbReference type="Rhea" id="RHEA:21968"/>
        <dbReference type="ChEBI" id="CHEBI:32364"/>
        <dbReference type="ChEBI" id="CHEBI:43474"/>
        <dbReference type="ChEBI" id="CHEBI:58394"/>
        <dbReference type="EC" id="4.2.3.4"/>
    </reaction>
</comment>
<evidence type="ECO:0000256" key="1">
    <source>
        <dbReference type="ARBA" id="ARBA00001393"/>
    </source>
</evidence>
<dbReference type="PIRSF" id="PIRSF001455">
    <property type="entry name" value="DHQ_synth"/>
    <property type="match status" value="1"/>
</dbReference>
<evidence type="ECO:0000256" key="11">
    <source>
        <dbReference type="ARBA" id="ARBA00022490"/>
    </source>
</evidence>
<comment type="function">
    <text evidence="5">Catalyzes the conversion of 3-deoxy-D-arabino-heptulosonate 7-phosphate (DAHP) to dehydroquinate (DHQ).</text>
</comment>
<comment type="similarity">
    <text evidence="8">Belongs to the sugar phosphate cyclases superfamily. Dehydroquinate synthase family.</text>
</comment>
<dbReference type="SUPFAM" id="SSF56796">
    <property type="entry name" value="Dehydroquinate synthase-like"/>
    <property type="match status" value="1"/>
</dbReference>
<dbReference type="EMBL" id="FNFO01000002">
    <property type="protein sequence ID" value="SDK24698.1"/>
    <property type="molecule type" value="Genomic_DNA"/>
</dbReference>
<evidence type="ECO:0000256" key="14">
    <source>
        <dbReference type="ARBA" id="ARBA00022741"/>
    </source>
</evidence>
<evidence type="ECO:0000256" key="18">
    <source>
        <dbReference type="ARBA" id="ARBA00023239"/>
    </source>
</evidence>
<dbReference type="GO" id="GO:0009423">
    <property type="term" value="P:chorismate biosynthetic process"/>
    <property type="evidence" value="ECO:0007669"/>
    <property type="project" value="UniProtKB-UniRule"/>
</dbReference>
<dbReference type="STRING" id="1075417.SAMN05421823_102240"/>
<evidence type="ECO:0000256" key="6">
    <source>
        <dbReference type="ARBA" id="ARBA00004496"/>
    </source>
</evidence>
<dbReference type="GO" id="GO:0003856">
    <property type="term" value="F:3-dehydroquinate synthase activity"/>
    <property type="evidence" value="ECO:0007669"/>
    <property type="project" value="UniProtKB-UniRule"/>
</dbReference>
<dbReference type="Gene3D" id="3.40.50.1970">
    <property type="match status" value="1"/>
</dbReference>
<comment type="subcellular location">
    <subcellularLocation>
        <location evidence="6">Cytoplasm</location>
    </subcellularLocation>
</comment>
<comment type="cofactor">
    <cofactor evidence="3">
        <name>Co(2+)</name>
        <dbReference type="ChEBI" id="CHEBI:48828"/>
    </cofactor>
</comment>
<evidence type="ECO:0000313" key="23">
    <source>
        <dbReference type="EMBL" id="SDK24698.1"/>
    </source>
</evidence>
<evidence type="ECO:0000256" key="10">
    <source>
        <dbReference type="ARBA" id="ARBA00017684"/>
    </source>
</evidence>
<feature type="domain" description="3-dehydroquinate synthase N-terminal" evidence="21">
    <location>
        <begin position="55"/>
        <end position="167"/>
    </location>
</feature>
<comment type="cofactor">
    <cofactor evidence="4">
        <name>Zn(2+)</name>
        <dbReference type="ChEBI" id="CHEBI:29105"/>
    </cofactor>
</comment>
<evidence type="ECO:0000256" key="4">
    <source>
        <dbReference type="ARBA" id="ARBA00001947"/>
    </source>
</evidence>
<evidence type="ECO:0000256" key="17">
    <source>
        <dbReference type="ARBA" id="ARBA00023141"/>
    </source>
</evidence>
<evidence type="ECO:0000259" key="21">
    <source>
        <dbReference type="Pfam" id="PF01761"/>
    </source>
</evidence>
<evidence type="ECO:0000256" key="9">
    <source>
        <dbReference type="ARBA" id="ARBA00013031"/>
    </source>
</evidence>
<evidence type="ECO:0000256" key="5">
    <source>
        <dbReference type="ARBA" id="ARBA00003485"/>
    </source>
</evidence>
<comment type="cofactor">
    <cofactor evidence="2">
        <name>NAD(+)</name>
        <dbReference type="ChEBI" id="CHEBI:57540"/>
    </cofactor>
</comment>
<proteinExistence type="inferred from homology"/>
<dbReference type="InterPro" id="IPR030963">
    <property type="entry name" value="DHQ_synth_fam"/>
</dbReference>
<dbReference type="Gene3D" id="1.20.1090.10">
    <property type="entry name" value="Dehydroquinate synthase-like - alpha domain"/>
    <property type="match status" value="1"/>
</dbReference>
<dbReference type="InterPro" id="IPR056179">
    <property type="entry name" value="DHQS_C"/>
</dbReference>
<evidence type="ECO:0000256" key="19">
    <source>
        <dbReference type="ARBA" id="ARBA00023285"/>
    </source>
</evidence>
<keyword evidence="14" id="KW-0547">Nucleotide-binding</keyword>
<protein>
    <recommendedName>
        <fullName evidence="10 20">3-dehydroquinate synthase</fullName>
        <ecNumber evidence="9 20">4.2.3.4</ecNumber>
    </recommendedName>
</protein>
<sequence>MTQTTTLLIQENIGPTLAQWLADRSYSKIAVLTDTNTQRDCYPLLAEVLPPHVTYTVPAGEQHKHLATCQQIWHFLTEQQFDRHGVVLNLGGGVMGDMGGFCAATYKRGVDFVQLPTTLLAQVDASVGGKLGVDFEGYKNHVGVFAQPAAVLIGTDFLRTLPTRELRSGFAEVIKHCLIADAQQWEALRQVPFAQQDWLALVEHSVAIKSGITERDPKEKGERKLLNFGHTVGHAVESWLLAHPDRAILHGEAIAVGMICEGYLSVQQSGLSEADFRTMQTWLLDLYGKVTLSADDIAGIVPLARQDKKNRDGIIRSVLLEAPGRARYDQSIAETAMVEALAYYQTA</sequence>
<gene>
    <name evidence="23" type="ORF">SAMN05421823_102240</name>
</gene>
<accession>A0A1G9ABQ0</accession>
<evidence type="ECO:0000256" key="8">
    <source>
        <dbReference type="ARBA" id="ARBA00005412"/>
    </source>
</evidence>
<dbReference type="AlphaFoldDB" id="A0A1G9ABQ0"/>
<keyword evidence="16" id="KW-0520">NAD</keyword>
<evidence type="ECO:0000256" key="12">
    <source>
        <dbReference type="ARBA" id="ARBA00022605"/>
    </source>
</evidence>
<keyword evidence="17" id="KW-0057">Aromatic amino acid biosynthesis</keyword>
<dbReference type="InterPro" id="IPR030960">
    <property type="entry name" value="DHQS/DOIS_N"/>
</dbReference>
<dbReference type="CDD" id="cd08195">
    <property type="entry name" value="DHQS"/>
    <property type="match status" value="1"/>
</dbReference>
<keyword evidence="13" id="KW-0479">Metal-binding</keyword>
<dbReference type="InterPro" id="IPR016037">
    <property type="entry name" value="DHQ_synth_AroB"/>
</dbReference>
<dbReference type="GO" id="GO:0000166">
    <property type="term" value="F:nucleotide binding"/>
    <property type="evidence" value="ECO:0007669"/>
    <property type="project" value="UniProtKB-KW"/>
</dbReference>
<dbReference type="EC" id="4.2.3.4" evidence="9 20"/>
<dbReference type="Proteomes" id="UP000198510">
    <property type="component" value="Unassembled WGS sequence"/>
</dbReference>
<evidence type="ECO:0000256" key="13">
    <source>
        <dbReference type="ARBA" id="ARBA00022723"/>
    </source>
</evidence>
<evidence type="ECO:0000256" key="3">
    <source>
        <dbReference type="ARBA" id="ARBA00001941"/>
    </source>
</evidence>
<evidence type="ECO:0000256" key="7">
    <source>
        <dbReference type="ARBA" id="ARBA00004661"/>
    </source>
</evidence>
<keyword evidence="19" id="KW-0170">Cobalt</keyword>
<evidence type="ECO:0000259" key="22">
    <source>
        <dbReference type="Pfam" id="PF24621"/>
    </source>
</evidence>
<evidence type="ECO:0000256" key="20">
    <source>
        <dbReference type="NCBIfam" id="TIGR01357"/>
    </source>
</evidence>
<name>A0A1G9ABQ0_9BACT</name>
<keyword evidence="24" id="KW-1185">Reference proteome</keyword>
<dbReference type="PANTHER" id="PTHR43622:SF7">
    <property type="entry name" value="3-DEHYDROQUINATE SYNTHASE, CHLOROPLASTIC"/>
    <property type="match status" value="1"/>
</dbReference>
<dbReference type="GO" id="GO:0008652">
    <property type="term" value="P:amino acid biosynthetic process"/>
    <property type="evidence" value="ECO:0007669"/>
    <property type="project" value="UniProtKB-KW"/>
</dbReference>
<organism evidence="23 24">
    <name type="scientific">Catalinimonas alkaloidigena</name>
    <dbReference type="NCBI Taxonomy" id="1075417"/>
    <lineage>
        <taxon>Bacteria</taxon>
        <taxon>Pseudomonadati</taxon>
        <taxon>Bacteroidota</taxon>
        <taxon>Cytophagia</taxon>
        <taxon>Cytophagales</taxon>
        <taxon>Catalimonadaceae</taxon>
        <taxon>Catalinimonas</taxon>
    </lineage>
</organism>
<comment type="pathway">
    <text evidence="7">Metabolic intermediate biosynthesis; chorismate biosynthesis; chorismate from D-erythrose 4-phosphate and phosphoenolpyruvate: step 2/7.</text>
</comment>
<dbReference type="GO" id="GO:0009073">
    <property type="term" value="P:aromatic amino acid family biosynthetic process"/>
    <property type="evidence" value="ECO:0007669"/>
    <property type="project" value="UniProtKB-KW"/>
</dbReference>
<evidence type="ECO:0000256" key="2">
    <source>
        <dbReference type="ARBA" id="ARBA00001911"/>
    </source>
</evidence>
<dbReference type="PANTHER" id="PTHR43622">
    <property type="entry name" value="3-DEHYDROQUINATE SYNTHASE"/>
    <property type="match status" value="1"/>
</dbReference>
<feature type="domain" description="3-dehydroquinate synthase C-terminal" evidence="22">
    <location>
        <begin position="169"/>
        <end position="310"/>
    </location>
</feature>